<dbReference type="AlphaFoldDB" id="W4KR24"/>
<dbReference type="GeneID" id="20669446"/>
<dbReference type="eggNOG" id="ENOG502SZ9Q">
    <property type="taxonomic scope" value="Eukaryota"/>
</dbReference>
<protein>
    <submittedName>
        <fullName evidence="2">Uncharacterized protein</fullName>
    </submittedName>
</protein>
<feature type="transmembrane region" description="Helical" evidence="1">
    <location>
        <begin position="12"/>
        <end position="34"/>
    </location>
</feature>
<evidence type="ECO:0000313" key="3">
    <source>
        <dbReference type="Proteomes" id="UP000030671"/>
    </source>
</evidence>
<dbReference type="RefSeq" id="XP_009541408.1">
    <property type="nucleotide sequence ID" value="XM_009543113.1"/>
</dbReference>
<reference evidence="2 3" key="1">
    <citation type="journal article" date="2012" name="New Phytol.">
        <title>Insight into trade-off between wood decay and parasitism from the genome of a fungal forest pathogen.</title>
        <authorList>
            <person name="Olson A."/>
            <person name="Aerts A."/>
            <person name="Asiegbu F."/>
            <person name="Belbahri L."/>
            <person name="Bouzid O."/>
            <person name="Broberg A."/>
            <person name="Canback B."/>
            <person name="Coutinho P.M."/>
            <person name="Cullen D."/>
            <person name="Dalman K."/>
            <person name="Deflorio G."/>
            <person name="van Diepen L.T."/>
            <person name="Dunand C."/>
            <person name="Duplessis S."/>
            <person name="Durling M."/>
            <person name="Gonthier P."/>
            <person name="Grimwood J."/>
            <person name="Fossdal C.G."/>
            <person name="Hansson D."/>
            <person name="Henrissat B."/>
            <person name="Hietala A."/>
            <person name="Himmelstrand K."/>
            <person name="Hoffmeister D."/>
            <person name="Hogberg N."/>
            <person name="James T.Y."/>
            <person name="Karlsson M."/>
            <person name="Kohler A."/>
            <person name="Kues U."/>
            <person name="Lee Y.H."/>
            <person name="Lin Y.C."/>
            <person name="Lind M."/>
            <person name="Lindquist E."/>
            <person name="Lombard V."/>
            <person name="Lucas S."/>
            <person name="Lunden K."/>
            <person name="Morin E."/>
            <person name="Murat C."/>
            <person name="Park J."/>
            <person name="Raffaello T."/>
            <person name="Rouze P."/>
            <person name="Salamov A."/>
            <person name="Schmutz J."/>
            <person name="Solheim H."/>
            <person name="Stahlberg J."/>
            <person name="Velez H."/>
            <person name="de Vries R.P."/>
            <person name="Wiebenga A."/>
            <person name="Woodward S."/>
            <person name="Yakovlev I."/>
            <person name="Garbelotto M."/>
            <person name="Martin F."/>
            <person name="Grigoriev I.V."/>
            <person name="Stenlid J."/>
        </authorList>
    </citation>
    <scope>NUCLEOTIDE SEQUENCE [LARGE SCALE GENOMIC DNA]</scope>
    <source>
        <strain evidence="2 3">TC 32-1</strain>
    </source>
</reference>
<dbReference type="EMBL" id="KI925454">
    <property type="protein sequence ID" value="ETW87516.1"/>
    <property type="molecule type" value="Genomic_DNA"/>
</dbReference>
<dbReference type="HOGENOM" id="CLU_168443_0_0_1"/>
<feature type="transmembrane region" description="Helical" evidence="1">
    <location>
        <begin position="63"/>
        <end position="84"/>
    </location>
</feature>
<keyword evidence="1" id="KW-0472">Membrane</keyword>
<evidence type="ECO:0000256" key="1">
    <source>
        <dbReference type="SAM" id="Phobius"/>
    </source>
</evidence>
<dbReference type="KEGG" id="hir:HETIRDRAFT_306956"/>
<keyword evidence="3" id="KW-1185">Reference proteome</keyword>
<gene>
    <name evidence="2" type="ORF">HETIRDRAFT_306956</name>
</gene>
<name>W4KR24_HETIT</name>
<keyword evidence="1" id="KW-0812">Transmembrane</keyword>
<organism evidence="2 3">
    <name type="scientific">Heterobasidion irregulare (strain TC 32-1)</name>
    <dbReference type="NCBI Taxonomy" id="747525"/>
    <lineage>
        <taxon>Eukaryota</taxon>
        <taxon>Fungi</taxon>
        <taxon>Dikarya</taxon>
        <taxon>Basidiomycota</taxon>
        <taxon>Agaricomycotina</taxon>
        <taxon>Agaricomycetes</taxon>
        <taxon>Russulales</taxon>
        <taxon>Bondarzewiaceae</taxon>
        <taxon>Heterobasidion</taxon>
        <taxon>Heterobasidion annosum species complex</taxon>
    </lineage>
</organism>
<dbReference type="OrthoDB" id="2561686at2759"/>
<accession>W4KR24</accession>
<dbReference type="InParanoid" id="W4KR24"/>
<keyword evidence="1" id="KW-1133">Transmembrane helix</keyword>
<dbReference type="Proteomes" id="UP000030671">
    <property type="component" value="Unassembled WGS sequence"/>
</dbReference>
<sequence>MASNISTAFGNFVGSISTIGIAFAHSVTALFMAVLAFGQSIVSSVLHLVQAVILLGLDVFKGALGFLTANFFAIALLGGGYYWWSSRKQGRTGTGGGPRIRSQK</sequence>
<evidence type="ECO:0000313" key="2">
    <source>
        <dbReference type="EMBL" id="ETW87516.1"/>
    </source>
</evidence>
<proteinExistence type="predicted"/>